<dbReference type="Proteomes" id="UP000095085">
    <property type="component" value="Unassembled WGS sequence"/>
</dbReference>
<dbReference type="RefSeq" id="XP_020077072.1">
    <property type="nucleotide sequence ID" value="XM_020221147.1"/>
</dbReference>
<name>A0A1E4RLK8_9ASCO</name>
<dbReference type="AlphaFoldDB" id="A0A1E4RLK8"/>
<reference evidence="2" key="1">
    <citation type="submission" date="2016-05" db="EMBL/GenBank/DDBJ databases">
        <title>Comparative genomics of biotechnologically important yeasts.</title>
        <authorList>
            <consortium name="DOE Joint Genome Institute"/>
            <person name="Riley R."/>
            <person name="Haridas S."/>
            <person name="Wolfe K.H."/>
            <person name="Lopes M.R."/>
            <person name="Hittinger C.T."/>
            <person name="Goker M."/>
            <person name="Salamov A."/>
            <person name="Wisecaver J."/>
            <person name="Long T.M."/>
            <person name="Aerts A.L."/>
            <person name="Barry K."/>
            <person name="Choi C."/>
            <person name="Clum A."/>
            <person name="Coughlan A.Y."/>
            <person name="Deshpande S."/>
            <person name="Douglass A.P."/>
            <person name="Hanson S.J."/>
            <person name="Klenk H.-P."/>
            <person name="Labutti K."/>
            <person name="Lapidus A."/>
            <person name="Lindquist E."/>
            <person name="Lipzen A."/>
            <person name="Meier-Kolthoff J.P."/>
            <person name="Ohm R.A."/>
            <person name="Otillar R.P."/>
            <person name="Pangilinan J."/>
            <person name="Peng Y."/>
            <person name="Rokas A."/>
            <person name="Rosa C.A."/>
            <person name="Scheuner C."/>
            <person name="Sibirny A.A."/>
            <person name="Slot J.C."/>
            <person name="Stielow J.B."/>
            <person name="Sun H."/>
            <person name="Kurtzman C.P."/>
            <person name="Blackwell M."/>
            <person name="Grigoriev I.V."/>
            <person name="Jeffries T.W."/>
        </authorList>
    </citation>
    <scope>NUCLEOTIDE SEQUENCE [LARGE SCALE GENOMIC DNA]</scope>
    <source>
        <strain evidence="2">NRRL Y-1933</strain>
    </source>
</reference>
<accession>A0A1E4RLK8</accession>
<sequence length="281" mass="31929">MSQHNKRQKISNKSGHYTVPAAKYPEKSIEGASYAPVYSIYSGDLVGGNFKAVTYKSIFGLKYIERLDLVRNALIKDEEFKPMRITEKDYVTPELIEKLKNEVRTAKESSGIRNHSTDEKVEFLNSLLDDELKGKQLPESYGPKVIDYYKSEKPDVTLNFNRSDFEFVKKLDLQRIKIDRFEDVQNIDMTPYERRKEELASTQDAGVQDEPAPIQELSQGGENFELPQVTGESDIPGDSLLVQDHTALLNETLVQETAQLFPLGQLEGEITDQTSENQSPE</sequence>
<gene>
    <name evidence="1" type="ORF">HYPBUDRAFT_152692</name>
</gene>
<dbReference type="GeneID" id="30995697"/>
<proteinExistence type="predicted"/>
<dbReference type="EMBL" id="KV454540">
    <property type="protein sequence ID" value="ODV68005.1"/>
    <property type="molecule type" value="Genomic_DNA"/>
</dbReference>
<evidence type="ECO:0000313" key="2">
    <source>
        <dbReference type="Proteomes" id="UP000095085"/>
    </source>
</evidence>
<evidence type="ECO:0000313" key="1">
    <source>
        <dbReference type="EMBL" id="ODV68005.1"/>
    </source>
</evidence>
<organism evidence="1 2">
    <name type="scientific">Hyphopichia burtonii NRRL Y-1933</name>
    <dbReference type="NCBI Taxonomy" id="984485"/>
    <lineage>
        <taxon>Eukaryota</taxon>
        <taxon>Fungi</taxon>
        <taxon>Dikarya</taxon>
        <taxon>Ascomycota</taxon>
        <taxon>Saccharomycotina</taxon>
        <taxon>Pichiomycetes</taxon>
        <taxon>Debaryomycetaceae</taxon>
        <taxon>Hyphopichia</taxon>
    </lineage>
</organism>
<keyword evidence="2" id="KW-1185">Reference proteome</keyword>
<protein>
    <submittedName>
        <fullName evidence="1">Uncharacterized protein</fullName>
    </submittedName>
</protein>
<dbReference type="OrthoDB" id="4095746at2759"/>